<evidence type="ECO:0000256" key="1">
    <source>
        <dbReference type="SAM" id="MobiDB-lite"/>
    </source>
</evidence>
<comment type="caution">
    <text evidence="3">The sequence shown here is derived from an EMBL/GenBank/DDBJ whole genome shotgun (WGS) entry which is preliminary data.</text>
</comment>
<protein>
    <recommendedName>
        <fullName evidence="5">Transmembrane protein</fullName>
    </recommendedName>
</protein>
<name>A0AAD7U302_9APHY</name>
<feature type="region of interest" description="Disordered" evidence="1">
    <location>
        <begin position="444"/>
        <end position="481"/>
    </location>
</feature>
<feature type="compositionally biased region" description="Low complexity" evidence="1">
    <location>
        <begin position="206"/>
        <end position="218"/>
    </location>
</feature>
<feature type="transmembrane region" description="Helical" evidence="2">
    <location>
        <begin position="36"/>
        <end position="60"/>
    </location>
</feature>
<feature type="compositionally biased region" description="Basic and acidic residues" evidence="1">
    <location>
        <begin position="250"/>
        <end position="263"/>
    </location>
</feature>
<gene>
    <name evidence="3" type="ORF">ONZ51_g654</name>
</gene>
<keyword evidence="2" id="KW-1133">Transmembrane helix</keyword>
<evidence type="ECO:0000313" key="3">
    <source>
        <dbReference type="EMBL" id="KAJ8497175.1"/>
    </source>
</evidence>
<feature type="compositionally biased region" description="Polar residues" evidence="1">
    <location>
        <begin position="465"/>
        <end position="480"/>
    </location>
</feature>
<dbReference type="Proteomes" id="UP001215151">
    <property type="component" value="Unassembled WGS sequence"/>
</dbReference>
<dbReference type="EMBL" id="JAPEVG010000008">
    <property type="protein sequence ID" value="KAJ8497175.1"/>
    <property type="molecule type" value="Genomic_DNA"/>
</dbReference>
<keyword evidence="2" id="KW-0472">Membrane</keyword>
<feature type="region of interest" description="Disordered" evidence="1">
    <location>
        <begin position="167"/>
        <end position="274"/>
    </location>
</feature>
<keyword evidence="2" id="KW-0812">Transmembrane</keyword>
<reference evidence="3" key="1">
    <citation type="submission" date="2022-11" db="EMBL/GenBank/DDBJ databases">
        <title>Genome Sequence of Cubamyces cubensis.</title>
        <authorList>
            <person name="Buettner E."/>
        </authorList>
    </citation>
    <scope>NUCLEOTIDE SEQUENCE</scope>
    <source>
        <strain evidence="3">MPL-01</strain>
    </source>
</reference>
<sequence length="531" mass="55287">MSFVADTSTPTPTVGHLPHVNPTAPATQLSKTHPNIVNYAISAGGVLLGLAIIGVFALIIRCKKGRKKRALDAQIDARIHEETLSRMAAASRMQSPAKMRPAAVTRGLSVAHPMPLMTAQRTSSTAYSSTETLPRTRSVCIRASDQRLPCGCPDCLVLTRTASVAPHVGSPAASSGAGSGTPLSRHGSTLRTPGSPHSAVRYAYASSRLPRVSPSSVRGTGSPGTTVGPRRGPYSPAQRTSPTSSRPRHIRNDENAHREDAIRTHPSPRAHITHREWDTWATSAAGAYSGTTLTYPRGVGMGIMTATSTGTLGCPSPMAPSLAYSTPRMIGSALGSPALSLSDDAGITTISPCTPPPQVSLGSLGTLGSLTRTGASFARSGTASSIGSTSKMNVQPSLDIVLSSGYAGASSGHGTSNGDNLAHMHVSPDVGQKLEAVYVSPRVSPQLASSPSLGERVYTGGHGATSKQRSPQEPNAQHDTGSAEKWFTEVDWFADDGPLPLSCYEQKPSTPSNGATRYDYGGYSNYTTVAI</sequence>
<feature type="compositionally biased region" description="Polar residues" evidence="1">
    <location>
        <begin position="1"/>
        <end position="12"/>
    </location>
</feature>
<feature type="compositionally biased region" description="Low complexity" evidence="1">
    <location>
        <begin position="167"/>
        <end position="176"/>
    </location>
</feature>
<evidence type="ECO:0000256" key="2">
    <source>
        <dbReference type="SAM" id="Phobius"/>
    </source>
</evidence>
<evidence type="ECO:0008006" key="5">
    <source>
        <dbReference type="Google" id="ProtNLM"/>
    </source>
</evidence>
<evidence type="ECO:0000313" key="4">
    <source>
        <dbReference type="Proteomes" id="UP001215151"/>
    </source>
</evidence>
<dbReference type="AlphaFoldDB" id="A0AAD7U302"/>
<feature type="region of interest" description="Disordered" evidence="1">
    <location>
        <begin position="1"/>
        <end position="29"/>
    </location>
</feature>
<accession>A0AAD7U302</accession>
<keyword evidence="4" id="KW-1185">Reference proteome</keyword>
<proteinExistence type="predicted"/>
<organism evidence="3 4">
    <name type="scientific">Trametes cubensis</name>
    <dbReference type="NCBI Taxonomy" id="1111947"/>
    <lineage>
        <taxon>Eukaryota</taxon>
        <taxon>Fungi</taxon>
        <taxon>Dikarya</taxon>
        <taxon>Basidiomycota</taxon>
        <taxon>Agaricomycotina</taxon>
        <taxon>Agaricomycetes</taxon>
        <taxon>Polyporales</taxon>
        <taxon>Polyporaceae</taxon>
        <taxon>Trametes</taxon>
    </lineage>
</organism>